<dbReference type="Gene3D" id="2.30.110.10">
    <property type="entry name" value="Electron Transport, Fmn-binding Protein, Chain A"/>
    <property type="match status" value="1"/>
</dbReference>
<evidence type="ECO:0000256" key="1">
    <source>
        <dbReference type="ARBA" id="ARBA00001917"/>
    </source>
</evidence>
<keyword evidence="7" id="KW-1185">Reference proteome</keyword>
<name>A0A5J5GFI6_9RHOB</name>
<sequence>MSDYDTTDAMLDAAWAQLDLGAQGPQTGTHWPVLATIDPEGRPQQRTLVLRGADRAAGMLTLMTDADSAKVRELRDRPRASVLTWDAESRLQLRLACTVTLRENDRDVWSGLGETARQNYGKTPPVGTEIAAPLDYEITPAPGNLAILRLTVESLEVLHLGETHRRAVFSRKEDWRGRWLSP</sequence>
<dbReference type="PANTHER" id="PTHR10851:SF0">
    <property type="entry name" value="PYRIDOXINE-5'-PHOSPHATE OXIDASE"/>
    <property type="match status" value="1"/>
</dbReference>
<accession>A0A5J5GFI6</accession>
<keyword evidence="3" id="KW-0288">FMN</keyword>
<dbReference type="Pfam" id="PF12766">
    <property type="entry name" value="Pyridox_oxase_2"/>
    <property type="match status" value="1"/>
</dbReference>
<dbReference type="RefSeq" id="WP_150446018.1">
    <property type="nucleotide sequence ID" value="NZ_VYQE01000004.1"/>
</dbReference>
<evidence type="ECO:0000313" key="7">
    <source>
        <dbReference type="Proteomes" id="UP000326554"/>
    </source>
</evidence>
<feature type="domain" description="Pyridoxamine 5'-phosphate oxidase Alr4036 family FMN-binding" evidence="5">
    <location>
        <begin position="26"/>
        <end position="100"/>
    </location>
</feature>
<dbReference type="GO" id="GO:0010181">
    <property type="term" value="F:FMN binding"/>
    <property type="evidence" value="ECO:0007669"/>
    <property type="project" value="InterPro"/>
</dbReference>
<dbReference type="GO" id="GO:0008615">
    <property type="term" value="P:pyridoxine biosynthetic process"/>
    <property type="evidence" value="ECO:0007669"/>
    <property type="project" value="InterPro"/>
</dbReference>
<protein>
    <submittedName>
        <fullName evidence="6">Pyridoxamine 5'-phosphate oxidase</fullName>
    </submittedName>
</protein>
<evidence type="ECO:0000256" key="3">
    <source>
        <dbReference type="ARBA" id="ARBA00022643"/>
    </source>
</evidence>
<dbReference type="Proteomes" id="UP000326554">
    <property type="component" value="Unassembled WGS sequence"/>
</dbReference>
<dbReference type="AlphaFoldDB" id="A0A5J5GFI6"/>
<dbReference type="EMBL" id="VYQE01000004">
    <property type="protein sequence ID" value="KAA9006999.1"/>
    <property type="molecule type" value="Genomic_DNA"/>
</dbReference>
<comment type="cofactor">
    <cofactor evidence="1">
        <name>FMN</name>
        <dbReference type="ChEBI" id="CHEBI:58210"/>
    </cofactor>
</comment>
<evidence type="ECO:0000259" key="5">
    <source>
        <dbReference type="Pfam" id="PF12766"/>
    </source>
</evidence>
<organism evidence="6 7">
    <name type="scientific">Histidinibacterium aquaticum</name>
    <dbReference type="NCBI Taxonomy" id="2613962"/>
    <lineage>
        <taxon>Bacteria</taxon>
        <taxon>Pseudomonadati</taxon>
        <taxon>Pseudomonadota</taxon>
        <taxon>Alphaproteobacteria</taxon>
        <taxon>Rhodobacterales</taxon>
        <taxon>Paracoccaceae</taxon>
        <taxon>Histidinibacterium</taxon>
    </lineage>
</organism>
<evidence type="ECO:0000313" key="6">
    <source>
        <dbReference type="EMBL" id="KAA9006999.1"/>
    </source>
</evidence>
<evidence type="ECO:0000256" key="4">
    <source>
        <dbReference type="ARBA" id="ARBA00023002"/>
    </source>
</evidence>
<dbReference type="PANTHER" id="PTHR10851">
    <property type="entry name" value="PYRIDOXINE-5-PHOSPHATE OXIDASE"/>
    <property type="match status" value="1"/>
</dbReference>
<dbReference type="InterPro" id="IPR000659">
    <property type="entry name" value="Pyridox_Oxase"/>
</dbReference>
<reference evidence="6 7" key="1">
    <citation type="submission" date="2019-09" db="EMBL/GenBank/DDBJ databases">
        <authorList>
            <person name="Park J.-S."/>
            <person name="Choi H.-J."/>
        </authorList>
    </citation>
    <scope>NUCLEOTIDE SEQUENCE [LARGE SCALE GENOMIC DNA]</scope>
    <source>
        <strain evidence="6 7">176SS1-4</strain>
    </source>
</reference>
<evidence type="ECO:0000256" key="2">
    <source>
        <dbReference type="ARBA" id="ARBA00022630"/>
    </source>
</evidence>
<proteinExistence type="predicted"/>
<keyword evidence="4" id="KW-0560">Oxidoreductase</keyword>
<dbReference type="InterPro" id="IPR024624">
    <property type="entry name" value="Pyridox_Oxase_Alr4036_FMN-bd"/>
</dbReference>
<dbReference type="SUPFAM" id="SSF50475">
    <property type="entry name" value="FMN-binding split barrel"/>
    <property type="match status" value="1"/>
</dbReference>
<dbReference type="InterPro" id="IPR012349">
    <property type="entry name" value="Split_barrel_FMN-bd"/>
</dbReference>
<gene>
    <name evidence="6" type="ORF">F3S47_14640</name>
</gene>
<comment type="caution">
    <text evidence="6">The sequence shown here is derived from an EMBL/GenBank/DDBJ whole genome shotgun (WGS) entry which is preliminary data.</text>
</comment>
<dbReference type="GO" id="GO:0004733">
    <property type="term" value="F:pyridoxamine phosphate oxidase activity"/>
    <property type="evidence" value="ECO:0007669"/>
    <property type="project" value="InterPro"/>
</dbReference>
<keyword evidence="2" id="KW-0285">Flavoprotein</keyword>